<dbReference type="GO" id="GO:0003677">
    <property type="term" value="F:DNA binding"/>
    <property type="evidence" value="ECO:0007669"/>
    <property type="project" value="InterPro"/>
</dbReference>
<evidence type="ECO:0000256" key="1">
    <source>
        <dbReference type="ARBA" id="ARBA00012417"/>
    </source>
</evidence>
<keyword evidence="4" id="KW-0548">Nucleotidyltransferase</keyword>
<dbReference type="GO" id="GO:0009360">
    <property type="term" value="C:DNA polymerase III complex"/>
    <property type="evidence" value="ECO:0007669"/>
    <property type="project" value="InterPro"/>
</dbReference>
<dbReference type="InterPro" id="IPR048466">
    <property type="entry name" value="DNA_pol3_delta-like_C"/>
</dbReference>
<dbReference type="OrthoDB" id="384331at2"/>
<dbReference type="Gene3D" id="3.40.50.300">
    <property type="entry name" value="P-loop containing nucleotide triphosphate hydrolases"/>
    <property type="match status" value="1"/>
</dbReference>
<dbReference type="Pfam" id="PF21694">
    <property type="entry name" value="DNA_pol3_delta_C"/>
    <property type="match status" value="1"/>
</dbReference>
<dbReference type="InterPro" id="IPR005790">
    <property type="entry name" value="DNA_polIII_delta"/>
</dbReference>
<dbReference type="RefSeq" id="WP_119015232.1">
    <property type="nucleotide sequence ID" value="NZ_QXEV01000001.1"/>
</dbReference>
<comment type="catalytic activity">
    <reaction evidence="8">
        <text>DNA(n) + a 2'-deoxyribonucleoside 5'-triphosphate = DNA(n+1) + diphosphate</text>
        <dbReference type="Rhea" id="RHEA:22508"/>
        <dbReference type="Rhea" id="RHEA-COMP:17339"/>
        <dbReference type="Rhea" id="RHEA-COMP:17340"/>
        <dbReference type="ChEBI" id="CHEBI:33019"/>
        <dbReference type="ChEBI" id="CHEBI:61560"/>
        <dbReference type="ChEBI" id="CHEBI:173112"/>
        <dbReference type="EC" id="2.7.7.7"/>
    </reaction>
</comment>
<evidence type="ECO:0000256" key="2">
    <source>
        <dbReference type="ARBA" id="ARBA00017703"/>
    </source>
</evidence>
<protein>
    <recommendedName>
        <fullName evidence="2">DNA polymerase III subunit delta</fullName>
        <ecNumber evidence="1">2.7.7.7</ecNumber>
    </recommendedName>
</protein>
<evidence type="ECO:0000256" key="3">
    <source>
        <dbReference type="ARBA" id="ARBA00022679"/>
    </source>
</evidence>
<sequence>MYNYIITTDDISAANEKIEQIKSSLSSEYDEISYDIEEEGLYSLVDELTTVSLFDSLKFVVVKGAEAITKASDAPLKELYSAMNDRNSENVLIFLFTKDTDYQKSEKFKNLRKYSTYIDIRIKNIPLDQYAKNVFENDGYKITDQTLALLITYVDSLSSLKRAIEILELYKAEEKKILTADIELMITKPLDNDVYQLISAFLINHTKEVFSIYKDLKVVSKIQVSFLVSLLINKFQEMYNVSILLKGGMSQNDIAALFNVSQGRAYYMVKNAKSSNLGKIKANLEDLVKLDADIKSGKIKEDLGLELFFLK</sequence>
<keyword evidence="3" id="KW-0808">Transferase</keyword>
<dbReference type="PANTHER" id="PTHR34388:SF1">
    <property type="entry name" value="DNA POLYMERASE III SUBUNIT DELTA"/>
    <property type="match status" value="1"/>
</dbReference>
<dbReference type="SUPFAM" id="SSF48019">
    <property type="entry name" value="post-AAA+ oligomerization domain-like"/>
    <property type="match status" value="1"/>
</dbReference>
<reference evidence="11 12" key="1">
    <citation type="submission" date="2018-08" db="EMBL/GenBank/DDBJ databases">
        <title>Genomic Encyclopedia of Archaeal and Bacterial Type Strains, Phase II (KMG-II): from individual species to whole genera.</title>
        <authorList>
            <person name="Goeker M."/>
        </authorList>
    </citation>
    <scope>NUCLEOTIDE SEQUENCE [LARGE SCALE GENOMIC DNA]</scope>
    <source>
        <strain evidence="11 12">ATCC 27112</strain>
    </source>
</reference>
<dbReference type="NCBIfam" id="TIGR01128">
    <property type="entry name" value="holA"/>
    <property type="match status" value="1"/>
</dbReference>
<feature type="domain" description="DNA polymerase III delta N-terminal" evidence="9">
    <location>
        <begin position="13"/>
        <end position="119"/>
    </location>
</feature>
<gene>
    <name evidence="11" type="ORF">EI71_00044</name>
</gene>
<dbReference type="AlphaFoldDB" id="A0A397S847"/>
<evidence type="ECO:0000256" key="7">
    <source>
        <dbReference type="ARBA" id="ARBA00034754"/>
    </source>
</evidence>
<dbReference type="GO" id="GO:0003887">
    <property type="term" value="F:DNA-directed DNA polymerase activity"/>
    <property type="evidence" value="ECO:0007669"/>
    <property type="project" value="UniProtKB-KW"/>
</dbReference>
<evidence type="ECO:0000259" key="10">
    <source>
        <dbReference type="Pfam" id="PF21694"/>
    </source>
</evidence>
<keyword evidence="5" id="KW-0235">DNA replication</keyword>
<dbReference type="FunCoup" id="A0A397S847">
    <property type="interactions" value="80"/>
</dbReference>
<evidence type="ECO:0000256" key="8">
    <source>
        <dbReference type="ARBA" id="ARBA00049244"/>
    </source>
</evidence>
<feature type="domain" description="DNA polymerase III delta subunit-like C-terminal" evidence="10">
    <location>
        <begin position="192"/>
        <end position="311"/>
    </location>
</feature>
<dbReference type="InParanoid" id="A0A397S847"/>
<dbReference type="GO" id="GO:0006261">
    <property type="term" value="P:DNA-templated DNA replication"/>
    <property type="evidence" value="ECO:0007669"/>
    <property type="project" value="TreeGrafter"/>
</dbReference>
<dbReference type="InterPro" id="IPR027417">
    <property type="entry name" value="P-loop_NTPase"/>
</dbReference>
<dbReference type="Pfam" id="PF06144">
    <property type="entry name" value="DNA_pol3_delta"/>
    <property type="match status" value="1"/>
</dbReference>
<evidence type="ECO:0000256" key="5">
    <source>
        <dbReference type="ARBA" id="ARBA00022705"/>
    </source>
</evidence>
<proteinExistence type="inferred from homology"/>
<comment type="caution">
    <text evidence="11">The sequence shown here is derived from an EMBL/GenBank/DDBJ whole genome shotgun (WGS) entry which is preliminary data.</text>
</comment>
<keyword evidence="6" id="KW-0239">DNA-directed DNA polymerase</keyword>
<comment type="similarity">
    <text evidence="7">Belongs to the DNA polymerase HolA subunit family.</text>
</comment>
<evidence type="ECO:0000256" key="4">
    <source>
        <dbReference type="ARBA" id="ARBA00022695"/>
    </source>
</evidence>
<dbReference type="Proteomes" id="UP000266506">
    <property type="component" value="Unassembled WGS sequence"/>
</dbReference>
<dbReference type="InterPro" id="IPR010372">
    <property type="entry name" value="DNA_pol3_delta_N"/>
</dbReference>
<dbReference type="Gene3D" id="1.20.272.10">
    <property type="match status" value="1"/>
</dbReference>
<name>A0A397S847_9MOLU</name>
<evidence type="ECO:0000259" key="9">
    <source>
        <dbReference type="Pfam" id="PF06144"/>
    </source>
</evidence>
<dbReference type="EMBL" id="QXEV01000001">
    <property type="protein sequence ID" value="RIA78484.1"/>
    <property type="molecule type" value="Genomic_DNA"/>
</dbReference>
<evidence type="ECO:0000256" key="6">
    <source>
        <dbReference type="ARBA" id="ARBA00022932"/>
    </source>
</evidence>
<dbReference type="InterPro" id="IPR008921">
    <property type="entry name" value="DNA_pol3_clamp-load_cplx_C"/>
</dbReference>
<accession>A0A397S847</accession>
<organism evidence="11 12">
    <name type="scientific">Anaeroplasma bactoclasticum</name>
    <dbReference type="NCBI Taxonomy" id="2088"/>
    <lineage>
        <taxon>Bacteria</taxon>
        <taxon>Bacillati</taxon>
        <taxon>Mycoplasmatota</taxon>
        <taxon>Mollicutes</taxon>
        <taxon>Anaeroplasmatales</taxon>
        <taxon>Anaeroplasmataceae</taxon>
        <taxon>Anaeroplasma</taxon>
    </lineage>
</organism>
<keyword evidence="12" id="KW-1185">Reference proteome</keyword>
<evidence type="ECO:0000313" key="12">
    <source>
        <dbReference type="Proteomes" id="UP000266506"/>
    </source>
</evidence>
<evidence type="ECO:0000313" key="11">
    <source>
        <dbReference type="EMBL" id="RIA78484.1"/>
    </source>
</evidence>
<dbReference type="PANTHER" id="PTHR34388">
    <property type="entry name" value="DNA POLYMERASE III SUBUNIT DELTA"/>
    <property type="match status" value="1"/>
</dbReference>
<dbReference type="EC" id="2.7.7.7" evidence="1"/>